<evidence type="ECO:0000256" key="1">
    <source>
        <dbReference type="SAM" id="MobiDB-lite"/>
    </source>
</evidence>
<comment type="caution">
    <text evidence="2">The sequence shown here is derived from an EMBL/GenBank/DDBJ whole genome shotgun (WGS) entry which is preliminary data.</text>
</comment>
<evidence type="ECO:0000313" key="2">
    <source>
        <dbReference type="EMBL" id="KAK8540104.1"/>
    </source>
</evidence>
<dbReference type="Proteomes" id="UP001472677">
    <property type="component" value="Unassembled WGS sequence"/>
</dbReference>
<keyword evidence="3" id="KW-1185">Reference proteome</keyword>
<reference evidence="2 3" key="1">
    <citation type="journal article" date="2024" name="G3 (Bethesda)">
        <title>Genome assembly of Hibiscus sabdariffa L. provides insights into metabolisms of medicinal natural products.</title>
        <authorList>
            <person name="Kim T."/>
        </authorList>
    </citation>
    <scope>NUCLEOTIDE SEQUENCE [LARGE SCALE GENOMIC DNA]</scope>
    <source>
        <strain evidence="2">TK-2024</strain>
        <tissue evidence="2">Old leaves</tissue>
    </source>
</reference>
<gene>
    <name evidence="2" type="ORF">V6N12_046397</name>
</gene>
<accession>A0ABR2DII6</accession>
<sequence length="133" mass="14441">MTSAENTLASLASDPRPSSPQEHLGQLLISTIGTLLLEAHLEHYLEGNIPLHIQLPPLHQDEDRSHIILLQLKGRLLAVDLDTVCVKGLPSSSRGPGRLSGEMSPMLHSSDEEGFYISDSPEILPEGAIFTDD</sequence>
<organism evidence="2 3">
    <name type="scientific">Hibiscus sabdariffa</name>
    <name type="common">roselle</name>
    <dbReference type="NCBI Taxonomy" id="183260"/>
    <lineage>
        <taxon>Eukaryota</taxon>
        <taxon>Viridiplantae</taxon>
        <taxon>Streptophyta</taxon>
        <taxon>Embryophyta</taxon>
        <taxon>Tracheophyta</taxon>
        <taxon>Spermatophyta</taxon>
        <taxon>Magnoliopsida</taxon>
        <taxon>eudicotyledons</taxon>
        <taxon>Gunneridae</taxon>
        <taxon>Pentapetalae</taxon>
        <taxon>rosids</taxon>
        <taxon>malvids</taxon>
        <taxon>Malvales</taxon>
        <taxon>Malvaceae</taxon>
        <taxon>Malvoideae</taxon>
        <taxon>Hibiscus</taxon>
    </lineage>
</organism>
<evidence type="ECO:0000313" key="3">
    <source>
        <dbReference type="Proteomes" id="UP001472677"/>
    </source>
</evidence>
<name>A0ABR2DII6_9ROSI</name>
<protein>
    <submittedName>
        <fullName evidence="2">Uncharacterized protein</fullName>
    </submittedName>
</protein>
<feature type="region of interest" description="Disordered" evidence="1">
    <location>
        <begin position="1"/>
        <end position="22"/>
    </location>
</feature>
<feature type="compositionally biased region" description="Polar residues" evidence="1">
    <location>
        <begin position="1"/>
        <end position="10"/>
    </location>
</feature>
<dbReference type="EMBL" id="JBBPBM010000025">
    <property type="protein sequence ID" value="KAK8540104.1"/>
    <property type="molecule type" value="Genomic_DNA"/>
</dbReference>
<proteinExistence type="predicted"/>